<organism evidence="2 3">
    <name type="scientific">Actinacidiphila bryophytorum</name>
    <dbReference type="NCBI Taxonomy" id="1436133"/>
    <lineage>
        <taxon>Bacteria</taxon>
        <taxon>Bacillati</taxon>
        <taxon>Actinomycetota</taxon>
        <taxon>Actinomycetes</taxon>
        <taxon>Kitasatosporales</taxon>
        <taxon>Streptomycetaceae</taxon>
        <taxon>Actinacidiphila</taxon>
    </lineage>
</organism>
<evidence type="ECO:0000256" key="1">
    <source>
        <dbReference type="SAM" id="MobiDB-lite"/>
    </source>
</evidence>
<name>A0A9W4E6C6_9ACTN</name>
<evidence type="ECO:0000313" key="2">
    <source>
        <dbReference type="EMBL" id="CAG7627703.1"/>
    </source>
</evidence>
<gene>
    <name evidence="2" type="ORF">SBRY_20392</name>
</gene>
<feature type="compositionally biased region" description="Basic and acidic residues" evidence="1">
    <location>
        <begin position="43"/>
        <end position="59"/>
    </location>
</feature>
<accession>A0A9W4E6C6</accession>
<feature type="region of interest" description="Disordered" evidence="1">
    <location>
        <begin position="1"/>
        <end position="109"/>
    </location>
</feature>
<evidence type="ECO:0000313" key="3">
    <source>
        <dbReference type="Proteomes" id="UP001153328"/>
    </source>
</evidence>
<feature type="compositionally biased region" description="Low complexity" evidence="1">
    <location>
        <begin position="23"/>
        <end position="33"/>
    </location>
</feature>
<feature type="compositionally biased region" description="Gly residues" evidence="1">
    <location>
        <begin position="89"/>
        <end position="109"/>
    </location>
</feature>
<proteinExistence type="predicted"/>
<sequence length="109" mass="10727">MGVRLPPVGACRAVPRAPEKRSPSQAAAPPAGAGSAGRGHPQGRGELRAQSQRAERYERAASGNHQEALGVPPGEALGAELRDKPTTAGGPGAAGSRRGGGARTSGGCG</sequence>
<reference evidence="2" key="1">
    <citation type="submission" date="2021-06" db="EMBL/GenBank/DDBJ databases">
        <authorList>
            <person name="Arsene-Ploetze F."/>
        </authorList>
    </citation>
    <scope>NUCLEOTIDE SEQUENCE</scope>
    <source>
        <strain evidence="2">SBRY1</strain>
    </source>
</reference>
<dbReference type="Proteomes" id="UP001153328">
    <property type="component" value="Unassembled WGS sequence"/>
</dbReference>
<keyword evidence="3" id="KW-1185">Reference proteome</keyword>
<dbReference type="EMBL" id="CAJVAX010000012">
    <property type="protein sequence ID" value="CAG7627703.1"/>
    <property type="molecule type" value="Genomic_DNA"/>
</dbReference>
<protein>
    <submittedName>
        <fullName evidence="2">Conserved oligomeric Golgi complex component 8</fullName>
    </submittedName>
</protein>
<dbReference type="AlphaFoldDB" id="A0A9W4E6C6"/>
<comment type="caution">
    <text evidence="2">The sequence shown here is derived from an EMBL/GenBank/DDBJ whole genome shotgun (WGS) entry which is preliminary data.</text>
</comment>